<evidence type="ECO:0000313" key="2">
    <source>
        <dbReference type="EMBL" id="JAH09634.1"/>
    </source>
</evidence>
<proteinExistence type="predicted"/>
<keyword evidence="1" id="KW-0732">Signal</keyword>
<accession>A0A0E9PYQ7</accession>
<feature type="chain" id="PRO_5002430895" evidence="1">
    <location>
        <begin position="17"/>
        <end position="52"/>
    </location>
</feature>
<feature type="signal peptide" evidence="1">
    <location>
        <begin position="1"/>
        <end position="16"/>
    </location>
</feature>
<evidence type="ECO:0000256" key="1">
    <source>
        <dbReference type="SAM" id="SignalP"/>
    </source>
</evidence>
<name>A0A0E9PYQ7_ANGAN</name>
<protein>
    <submittedName>
        <fullName evidence="2">Uncharacterized protein</fullName>
    </submittedName>
</protein>
<organism evidence="2">
    <name type="scientific">Anguilla anguilla</name>
    <name type="common">European freshwater eel</name>
    <name type="synonym">Muraena anguilla</name>
    <dbReference type="NCBI Taxonomy" id="7936"/>
    <lineage>
        <taxon>Eukaryota</taxon>
        <taxon>Metazoa</taxon>
        <taxon>Chordata</taxon>
        <taxon>Craniata</taxon>
        <taxon>Vertebrata</taxon>
        <taxon>Euteleostomi</taxon>
        <taxon>Actinopterygii</taxon>
        <taxon>Neopterygii</taxon>
        <taxon>Teleostei</taxon>
        <taxon>Anguilliformes</taxon>
        <taxon>Anguillidae</taxon>
        <taxon>Anguilla</taxon>
    </lineage>
</organism>
<dbReference type="EMBL" id="GBXM01098943">
    <property type="protein sequence ID" value="JAH09634.1"/>
    <property type="molecule type" value="Transcribed_RNA"/>
</dbReference>
<reference evidence="2" key="1">
    <citation type="submission" date="2014-11" db="EMBL/GenBank/DDBJ databases">
        <authorList>
            <person name="Amaro Gonzalez C."/>
        </authorList>
    </citation>
    <scope>NUCLEOTIDE SEQUENCE</scope>
</reference>
<sequence>MFCHSCTLALVSVACGCHKASQFLKIWTVFSGLATHRDWSPGDRRPTHFPFW</sequence>
<dbReference type="AlphaFoldDB" id="A0A0E9PYQ7"/>
<reference evidence="2" key="2">
    <citation type="journal article" date="2015" name="Fish Shellfish Immunol.">
        <title>Early steps in the European eel (Anguilla anguilla)-Vibrio vulnificus interaction in the gills: Role of the RtxA13 toxin.</title>
        <authorList>
            <person name="Callol A."/>
            <person name="Pajuelo D."/>
            <person name="Ebbesson L."/>
            <person name="Teles M."/>
            <person name="MacKenzie S."/>
            <person name="Amaro C."/>
        </authorList>
    </citation>
    <scope>NUCLEOTIDE SEQUENCE</scope>
</reference>